<dbReference type="InterPro" id="IPR001313">
    <property type="entry name" value="Pumilio_RNA-bd_rpt"/>
</dbReference>
<keyword evidence="1" id="KW-0677">Repeat</keyword>
<dbReference type="GeneID" id="13886312"/>
<feature type="repeat" description="Pumilio" evidence="2">
    <location>
        <begin position="230"/>
        <end position="266"/>
    </location>
</feature>
<evidence type="ECO:0000259" key="3">
    <source>
        <dbReference type="PROSITE" id="PS50303"/>
    </source>
</evidence>
<dbReference type="InterPro" id="IPR033133">
    <property type="entry name" value="PUM-HD"/>
</dbReference>
<evidence type="ECO:0000313" key="5">
    <source>
        <dbReference type="Proteomes" id="UP000005220"/>
    </source>
</evidence>
<evidence type="ECO:0000313" key="4">
    <source>
        <dbReference type="EMBL" id="CCF56080.1"/>
    </source>
</evidence>
<dbReference type="Proteomes" id="UP000005220">
    <property type="component" value="Chromosome 1"/>
</dbReference>
<sequence length="493" mass="56290">MINHAFKEQLATLNNFTTVSGLKNDSMDLHIFKCDSLWCHTKTNNLKVSDAHSEQLTLDLLLLNQDYKKSEDFGNELNQTMSMTLDSDPIYSINRDCLSLYLSIFTTDLSWNTVSSSWFPGTSQFSKFYPGHSGNKAKKRSSCDYQEFLQNGKSSYKFDKNEIINLATDYQTCKILQSYLDKLNRHEIDVIYKIIEKDIIGLILNSYGNYFIQKLIISVSLENRVNLLKTIAGQFNSIATDIHGTRVIQSLVDCVETIQEQEQIIKLIDNDLIQFCHDPNSNHIIQKILAKFDPEALIGIYQIMLQNCISISKDKFGCCIIQRCIDYGTSNQVATLIGHIVKNAESLSFDAYGNYVIQYIIKMEQNIYSCKYTFDILNNLKGKLTTISNHKFSSNIIELLLKNPNVADVIIKEFLSYGAKGNTFNSINVLLNDKYGNYVLQTALASSRQNNILLYNQLVNKILPLLTDEVKDTPHGKKISKKIKMNNNLRLRK</sequence>
<organism evidence="4 5">
    <name type="scientific">Kazachstania africana (strain ATCC 22294 / BCRC 22015 / CBS 2517 / CECT 1963 / NBRC 1671 / NRRL Y-8276)</name>
    <name type="common">Yeast</name>
    <name type="synonym">Kluyveromyces africanus</name>
    <dbReference type="NCBI Taxonomy" id="1071382"/>
    <lineage>
        <taxon>Eukaryota</taxon>
        <taxon>Fungi</taxon>
        <taxon>Dikarya</taxon>
        <taxon>Ascomycota</taxon>
        <taxon>Saccharomycotina</taxon>
        <taxon>Saccharomycetes</taxon>
        <taxon>Saccharomycetales</taxon>
        <taxon>Saccharomycetaceae</taxon>
        <taxon>Kazachstania</taxon>
    </lineage>
</organism>
<name>H2ANY0_KAZAF</name>
<feature type="repeat" description="Pumilio" evidence="2">
    <location>
        <begin position="302"/>
        <end position="338"/>
    </location>
</feature>
<dbReference type="eggNOG" id="KOG2049">
    <property type="taxonomic scope" value="Eukaryota"/>
</dbReference>
<dbReference type="GO" id="GO:0010629">
    <property type="term" value="P:negative regulation of gene expression"/>
    <property type="evidence" value="ECO:0007669"/>
    <property type="project" value="UniProtKB-ARBA"/>
</dbReference>
<feature type="repeat" description="Pumilio" evidence="2">
    <location>
        <begin position="339"/>
        <end position="375"/>
    </location>
</feature>
<dbReference type="KEGG" id="kaf:KAFR_0A06450"/>
<dbReference type="RefSeq" id="XP_003955215.1">
    <property type="nucleotide sequence ID" value="XM_003955166.1"/>
</dbReference>
<dbReference type="GO" id="GO:0080090">
    <property type="term" value="P:regulation of primary metabolic process"/>
    <property type="evidence" value="ECO:0007669"/>
    <property type="project" value="UniProtKB-ARBA"/>
</dbReference>
<dbReference type="InterPro" id="IPR016024">
    <property type="entry name" value="ARM-type_fold"/>
</dbReference>
<dbReference type="InterPro" id="IPR011989">
    <property type="entry name" value="ARM-like"/>
</dbReference>
<dbReference type="PANTHER" id="PTHR12537">
    <property type="entry name" value="RNA BINDING PROTEIN PUMILIO-RELATED"/>
    <property type="match status" value="1"/>
</dbReference>
<dbReference type="GO" id="GO:0003729">
    <property type="term" value="F:mRNA binding"/>
    <property type="evidence" value="ECO:0007669"/>
    <property type="project" value="UniProtKB-ARBA"/>
</dbReference>
<keyword evidence="5" id="KW-1185">Reference proteome</keyword>
<dbReference type="GO" id="GO:0010608">
    <property type="term" value="P:post-transcriptional regulation of gene expression"/>
    <property type="evidence" value="ECO:0007669"/>
    <property type="project" value="TreeGrafter"/>
</dbReference>
<dbReference type="SUPFAM" id="SSF48371">
    <property type="entry name" value="ARM repeat"/>
    <property type="match status" value="1"/>
</dbReference>
<protein>
    <recommendedName>
        <fullName evidence="3">PUM-HD domain-containing protein</fullName>
    </recommendedName>
</protein>
<dbReference type="InParanoid" id="H2ANY0"/>
<gene>
    <name evidence="4" type="primary">KAFR0A06450</name>
    <name evidence="4" type="ORF">KAFR_0A06450</name>
</gene>
<dbReference type="GO" id="GO:0005737">
    <property type="term" value="C:cytoplasm"/>
    <property type="evidence" value="ECO:0007669"/>
    <property type="project" value="TreeGrafter"/>
</dbReference>
<dbReference type="Gene3D" id="1.25.10.10">
    <property type="entry name" value="Leucine-rich Repeat Variant"/>
    <property type="match status" value="1"/>
</dbReference>
<dbReference type="OrthoDB" id="668540at2759"/>
<dbReference type="SMART" id="SM00025">
    <property type="entry name" value="Pumilio"/>
    <property type="match status" value="8"/>
</dbReference>
<feature type="repeat" description="Pumilio" evidence="2">
    <location>
        <begin position="422"/>
        <end position="460"/>
    </location>
</feature>
<dbReference type="PANTHER" id="PTHR12537:SF13">
    <property type="entry name" value="PUMILIO HOMOLOGY DOMAIN FAMILY MEMBER 4"/>
    <property type="match status" value="1"/>
</dbReference>
<feature type="domain" description="PUM-HD" evidence="3">
    <location>
        <begin position="132"/>
        <end position="487"/>
    </location>
</feature>
<evidence type="ECO:0000256" key="2">
    <source>
        <dbReference type="PROSITE-ProRule" id="PRU00317"/>
    </source>
</evidence>
<accession>H2ANY0</accession>
<dbReference type="PROSITE" id="PS50303">
    <property type="entry name" value="PUM_HD"/>
    <property type="match status" value="1"/>
</dbReference>
<evidence type="ECO:0000256" key="1">
    <source>
        <dbReference type="ARBA" id="ARBA00022737"/>
    </source>
</evidence>
<dbReference type="Pfam" id="PF00806">
    <property type="entry name" value="PUF"/>
    <property type="match status" value="6"/>
</dbReference>
<dbReference type="HOGENOM" id="CLU_004017_8_5_1"/>
<proteinExistence type="predicted"/>
<dbReference type="PROSITE" id="PS50302">
    <property type="entry name" value="PUM"/>
    <property type="match status" value="5"/>
</dbReference>
<dbReference type="EMBL" id="HE650821">
    <property type="protein sequence ID" value="CCF56080.1"/>
    <property type="molecule type" value="Genomic_DNA"/>
</dbReference>
<dbReference type="AlphaFoldDB" id="H2ANY0"/>
<reference evidence="4 5" key="1">
    <citation type="journal article" date="2011" name="Proc. Natl. Acad. Sci. U.S.A.">
        <title>Evolutionary erosion of yeast sex chromosomes by mating-type switching accidents.</title>
        <authorList>
            <person name="Gordon J.L."/>
            <person name="Armisen D."/>
            <person name="Proux-Wera E."/>
            <person name="Oheigeartaigh S.S."/>
            <person name="Byrne K.P."/>
            <person name="Wolfe K.H."/>
        </authorList>
    </citation>
    <scope>NUCLEOTIDE SEQUENCE [LARGE SCALE GENOMIC DNA]</scope>
    <source>
        <strain evidence="5">ATCC 22294 / BCRC 22015 / CBS 2517 / CECT 1963 / NBRC 1671 / NRRL Y-8276</strain>
    </source>
</reference>
<feature type="repeat" description="Pumilio" evidence="2">
    <location>
        <begin position="193"/>
        <end position="229"/>
    </location>
</feature>